<name>A0ABT5JZZ9_9BURK</name>
<dbReference type="InterPro" id="IPR011990">
    <property type="entry name" value="TPR-like_helical_dom_sf"/>
</dbReference>
<evidence type="ECO:0000259" key="2">
    <source>
        <dbReference type="Pfam" id="PF13283"/>
    </source>
</evidence>
<evidence type="ECO:0000313" key="3">
    <source>
        <dbReference type="EMBL" id="MDC8758289.1"/>
    </source>
</evidence>
<protein>
    <recommendedName>
        <fullName evidence="2">Bacteriophage N4 adsorption protein A C-terminal domain-containing protein</fullName>
    </recommendedName>
</protein>
<dbReference type="SMART" id="SM00028">
    <property type="entry name" value="TPR"/>
    <property type="match status" value="5"/>
</dbReference>
<dbReference type="Proteomes" id="UP001221208">
    <property type="component" value="Unassembled WGS sequence"/>
</dbReference>
<dbReference type="SUPFAM" id="SSF48452">
    <property type="entry name" value="TPR-like"/>
    <property type="match status" value="2"/>
</dbReference>
<feature type="domain" description="Bacteriophage N4 adsorption protein A C-terminal" evidence="2">
    <location>
        <begin position="673"/>
        <end position="842"/>
    </location>
</feature>
<dbReference type="Pfam" id="PF13181">
    <property type="entry name" value="TPR_8"/>
    <property type="match status" value="1"/>
</dbReference>
<dbReference type="InterPro" id="IPR025137">
    <property type="entry name" value="NfrA_C"/>
</dbReference>
<organism evidence="3 4">
    <name type="scientific">Janthinobacterium fluminis</name>
    <dbReference type="NCBI Taxonomy" id="2987524"/>
    <lineage>
        <taxon>Bacteria</taxon>
        <taxon>Pseudomonadati</taxon>
        <taxon>Pseudomonadota</taxon>
        <taxon>Betaproteobacteria</taxon>
        <taxon>Burkholderiales</taxon>
        <taxon>Oxalobacteraceae</taxon>
        <taxon>Janthinobacterium</taxon>
    </lineage>
</organism>
<sequence length="847" mass="88478">MKARRALPALALLAAAAAGAQDRALELPLSGPAHRLAQQAYRAYDGGQYATAVAQAREALRLRPDVASLHTLLANALAAQREAHRAAGARPGAKGGAAPAAVAAAPRNPAFQAADLAYKAYNNGDFDAAAASARSAVALAPASSAYRLLLVNTLMAGAHFEQAAAALDAALAAVPDPEGELAARREPIRLRLAEQPVADTYRAMERQDLTAAALAARKAVALAPELVAYRLLLLQVLARAELWDEAQLAASAALALDDNDSALLAMRGYLHQRAGRGAEAQADFERALKQPGLNSGAARSIALIGADAALAAGQPQRAIALLAPYGGKEGEAAQSRLLAARAALARPDAAAPGPLASMPVPELDCRTTPYGQVCTLLPGGPPRDPGYAFASDAYIAIAARQYAAALGQARQAVAASPGRRDYQLVLLAALQAERQDSEAEALAGTLLGGDDADAALLMQRGQLRKRLGRHDAARADFQAAARLRTLGPAAEIALLVELGQPAQASARLAEALDKNQLAGHSDVEIAYLAAGAGDGAGALRHFERADAQALLPAGALQDAAYAAIRAGRNDAAIAYFMRSGDAARDGKLELDAAQRFAVRRAVAELSRNWGVFAALSYRGATALRGIAAGAADTSNDGVQAGAEAYWRPFGSHNGRQFELFARAYATLRSSAGERSGGATLQGSAGARVKPFGESNLFFSLSRLIPLGAATRADWLAQASYFYGAGGDLRADASSWRTTQVSVELGHYVAQPQNYAALSAQFGRTYRFSAGLPHTVLYPHLVLAFDHNSAYDRRNAAGIGPGLTLRHWFRADAYTAPRSYIDITLQYRARLSGDARGKGVFLTAAMSY</sequence>
<keyword evidence="1" id="KW-0732">Signal</keyword>
<feature type="chain" id="PRO_5045682648" description="Bacteriophage N4 adsorption protein A C-terminal domain-containing protein" evidence="1">
    <location>
        <begin position="21"/>
        <end position="847"/>
    </location>
</feature>
<dbReference type="Pfam" id="PF13283">
    <property type="entry name" value="NfrA_C"/>
    <property type="match status" value="1"/>
</dbReference>
<accession>A0ABT5JZZ9</accession>
<reference evidence="3 4" key="1">
    <citation type="submission" date="2022-10" db="EMBL/GenBank/DDBJ databases">
        <title>Janthinobacterium sp. hw3 Genome sequencing.</title>
        <authorList>
            <person name="Park S."/>
        </authorList>
    </citation>
    <scope>NUCLEOTIDE SEQUENCE [LARGE SCALE GENOMIC DNA]</scope>
    <source>
        <strain evidence="4">hw3</strain>
    </source>
</reference>
<dbReference type="Gene3D" id="1.25.40.10">
    <property type="entry name" value="Tetratricopeptide repeat domain"/>
    <property type="match status" value="3"/>
</dbReference>
<comment type="caution">
    <text evidence="3">The sequence shown here is derived from an EMBL/GenBank/DDBJ whole genome shotgun (WGS) entry which is preliminary data.</text>
</comment>
<proteinExistence type="predicted"/>
<keyword evidence="4" id="KW-1185">Reference proteome</keyword>
<evidence type="ECO:0000313" key="4">
    <source>
        <dbReference type="Proteomes" id="UP001221208"/>
    </source>
</evidence>
<dbReference type="RefSeq" id="WP_273670965.1">
    <property type="nucleotide sequence ID" value="NZ_JAQQXR010000004.1"/>
</dbReference>
<gene>
    <name evidence="3" type="ORF">OIK44_11880</name>
</gene>
<evidence type="ECO:0000256" key="1">
    <source>
        <dbReference type="SAM" id="SignalP"/>
    </source>
</evidence>
<feature type="signal peptide" evidence="1">
    <location>
        <begin position="1"/>
        <end position="20"/>
    </location>
</feature>
<dbReference type="InterPro" id="IPR019734">
    <property type="entry name" value="TPR_rpt"/>
</dbReference>
<dbReference type="EMBL" id="JAQQXR010000004">
    <property type="protein sequence ID" value="MDC8758289.1"/>
    <property type="molecule type" value="Genomic_DNA"/>
</dbReference>